<reference evidence="2 3" key="1">
    <citation type="submission" date="2019-09" db="EMBL/GenBank/DDBJ databases">
        <authorList>
            <person name="Chandra G."/>
            <person name="Truman W A."/>
        </authorList>
    </citation>
    <scope>NUCLEOTIDE SEQUENCE [LARGE SCALE GENOMIC DNA]</scope>
    <source>
        <strain evidence="2">PS685</strain>
    </source>
</reference>
<accession>A0A5E6ZVS7</accession>
<name>A0A5E6ZVS7_PSEFL</name>
<dbReference type="EMBL" id="CABVHO010000172">
    <property type="protein sequence ID" value="VVN70496.1"/>
    <property type="molecule type" value="Genomic_DNA"/>
</dbReference>
<dbReference type="AlphaFoldDB" id="A0A5E6ZVS7"/>
<organism evidence="2 3">
    <name type="scientific">Pseudomonas fluorescens</name>
    <dbReference type="NCBI Taxonomy" id="294"/>
    <lineage>
        <taxon>Bacteria</taxon>
        <taxon>Pseudomonadati</taxon>
        <taxon>Pseudomonadota</taxon>
        <taxon>Gammaproteobacteria</taxon>
        <taxon>Pseudomonadales</taxon>
        <taxon>Pseudomonadaceae</taxon>
        <taxon>Pseudomonas</taxon>
    </lineage>
</organism>
<evidence type="ECO:0000313" key="3">
    <source>
        <dbReference type="Proteomes" id="UP000326437"/>
    </source>
</evidence>
<evidence type="ECO:0000313" key="2">
    <source>
        <dbReference type="EMBL" id="VVN70496.1"/>
    </source>
</evidence>
<dbReference type="Proteomes" id="UP000326437">
    <property type="component" value="Unassembled WGS sequence"/>
</dbReference>
<protein>
    <submittedName>
        <fullName evidence="2">Uncharacterized protein</fullName>
    </submittedName>
</protein>
<gene>
    <name evidence="2" type="ORF">PS685_05004</name>
</gene>
<sequence length="201" mass="21619">MSAQLRRIAFRFEQPVAWQVTFTGQFTQPLELLLLELQLYGVVALDLGEALELFVERGYFVPADLHAAGQLGTAGGEQIALQLHRRDGARVAGAGQQRLGPLHTVAIQAFGSQPILDGACAEPLAQGDIQLRLRLDGIELHHDLTLQHPVAFAYQDAVDHAAGARLDGLALAGNHHGAATDHAAIKRRQAGPKQEPAQAQE</sequence>
<proteinExistence type="predicted"/>
<evidence type="ECO:0000256" key="1">
    <source>
        <dbReference type="SAM" id="MobiDB-lite"/>
    </source>
</evidence>
<feature type="region of interest" description="Disordered" evidence="1">
    <location>
        <begin position="179"/>
        <end position="201"/>
    </location>
</feature>